<dbReference type="GO" id="GO:0050821">
    <property type="term" value="P:protein stabilization"/>
    <property type="evidence" value="ECO:0007669"/>
    <property type="project" value="EnsemblFungi"/>
</dbReference>
<dbReference type="Proteomes" id="UP000095038">
    <property type="component" value="Unassembled WGS sequence"/>
</dbReference>
<dbReference type="RefSeq" id="XP_020044909.1">
    <property type="nucleotide sequence ID" value="XM_020192086.1"/>
</dbReference>
<dbReference type="EMBL" id="KV454491">
    <property type="protein sequence ID" value="ODV58602.1"/>
    <property type="molecule type" value="Genomic_DNA"/>
</dbReference>
<dbReference type="Pfam" id="PF20180">
    <property type="entry name" value="UQCC2_CBP6"/>
    <property type="match status" value="1"/>
</dbReference>
<dbReference type="GO" id="GO:0070131">
    <property type="term" value="P:positive regulation of mitochondrial translation"/>
    <property type="evidence" value="ECO:0007669"/>
    <property type="project" value="EnsemblFungi"/>
</dbReference>
<dbReference type="GO" id="GO:0034551">
    <property type="term" value="P:mitochondrial respiratory chain complex III assembly"/>
    <property type="evidence" value="ECO:0007669"/>
    <property type="project" value="EnsemblFungi"/>
</dbReference>
<dbReference type="InParanoid" id="A0A1D2VAA8"/>
<dbReference type="GO" id="GO:0061671">
    <property type="term" value="C:Cbp3p-Cbp6 complex"/>
    <property type="evidence" value="ECO:0007669"/>
    <property type="project" value="EnsemblFungi"/>
</dbReference>
<dbReference type="AlphaFoldDB" id="A0A1D2VAA8"/>
<organism evidence="1 2">
    <name type="scientific">Ascoidea rubescens DSM 1968</name>
    <dbReference type="NCBI Taxonomy" id="1344418"/>
    <lineage>
        <taxon>Eukaryota</taxon>
        <taxon>Fungi</taxon>
        <taxon>Dikarya</taxon>
        <taxon>Ascomycota</taxon>
        <taxon>Saccharomycotina</taxon>
        <taxon>Saccharomycetes</taxon>
        <taxon>Ascoideaceae</taxon>
        <taxon>Ascoidea</taxon>
    </lineage>
</organism>
<proteinExistence type="predicted"/>
<dbReference type="GO" id="GO:0005761">
    <property type="term" value="C:mitochondrial ribosome"/>
    <property type="evidence" value="ECO:0007669"/>
    <property type="project" value="EnsemblFungi"/>
</dbReference>
<sequence length="145" mass="17189">MSFKNTVEASRALIRQINLLPYEKLKPSISFKESQYERYRKIANLPQQFEIPYIKPAISEVDFKDEPRDNNTESLKTLTLKDFERQINSLKSLSENKFKKYYEVGDKLYKPNGKPEYYERLMKEINGESKAGIFTALKEVFFRKV</sequence>
<protein>
    <submittedName>
        <fullName evidence="1">Uncharacterized protein</fullName>
    </submittedName>
</protein>
<dbReference type="FunCoup" id="A0A1D2VAA8">
    <property type="interactions" value="145"/>
</dbReference>
<dbReference type="GeneID" id="30965722"/>
<name>A0A1D2VAA8_9ASCO</name>
<accession>A0A1D2VAA8</accession>
<evidence type="ECO:0000313" key="2">
    <source>
        <dbReference type="Proteomes" id="UP000095038"/>
    </source>
</evidence>
<gene>
    <name evidence="1" type="ORF">ASCRUDRAFT_72530</name>
</gene>
<dbReference type="PANTHER" id="PTHR28250">
    <property type="entry name" value="CYTOCHROME B PRE-MRNA-PROCESSING PROTEIN 6"/>
    <property type="match status" value="1"/>
</dbReference>
<dbReference type="PANTHER" id="PTHR28250:SF1">
    <property type="entry name" value="CYTOCHROME B PRE-MRNA-PROCESSING PROTEIN 6"/>
    <property type="match status" value="1"/>
</dbReference>
<dbReference type="GO" id="GO:0043022">
    <property type="term" value="F:ribosome binding"/>
    <property type="evidence" value="ECO:0007669"/>
    <property type="project" value="EnsemblFungi"/>
</dbReference>
<dbReference type="InterPro" id="IPR037653">
    <property type="entry name" value="Cbp6"/>
</dbReference>
<keyword evidence="2" id="KW-1185">Reference proteome</keyword>
<reference evidence="2" key="1">
    <citation type="submission" date="2016-05" db="EMBL/GenBank/DDBJ databases">
        <title>Comparative genomics of biotechnologically important yeasts.</title>
        <authorList>
            <consortium name="DOE Joint Genome Institute"/>
            <person name="Riley R."/>
            <person name="Haridas S."/>
            <person name="Wolfe K.H."/>
            <person name="Lopes M.R."/>
            <person name="Hittinger C.T."/>
            <person name="Goker M."/>
            <person name="Salamov A."/>
            <person name="Wisecaver J."/>
            <person name="Long T.M."/>
            <person name="Aerts A.L."/>
            <person name="Barry K."/>
            <person name="Choi C."/>
            <person name="Clum A."/>
            <person name="Coughlan A.Y."/>
            <person name="Deshpande S."/>
            <person name="Douglass A.P."/>
            <person name="Hanson S.J."/>
            <person name="Klenk H.-P."/>
            <person name="Labutti K."/>
            <person name="Lapidus A."/>
            <person name="Lindquist E."/>
            <person name="Lipzen A."/>
            <person name="Meier-Kolthoff J.P."/>
            <person name="Ohm R.A."/>
            <person name="Otillar R.P."/>
            <person name="Pangilinan J."/>
            <person name="Peng Y."/>
            <person name="Rokas A."/>
            <person name="Rosa C.A."/>
            <person name="Scheuner C."/>
            <person name="Sibirny A.A."/>
            <person name="Slot J.C."/>
            <person name="Stielow J.B."/>
            <person name="Sun H."/>
            <person name="Kurtzman C.P."/>
            <person name="Blackwell M."/>
            <person name="Grigoriev I.V."/>
            <person name="Jeffries T.W."/>
        </authorList>
    </citation>
    <scope>NUCLEOTIDE SEQUENCE [LARGE SCALE GENOMIC DNA]</scope>
    <source>
        <strain evidence="2">DSM 1968</strain>
    </source>
</reference>
<dbReference type="OrthoDB" id="2107880at2759"/>
<evidence type="ECO:0000313" key="1">
    <source>
        <dbReference type="EMBL" id="ODV58602.1"/>
    </source>
</evidence>